<dbReference type="InterPro" id="IPR008965">
    <property type="entry name" value="CBM2/CBM3_carb-bd_dom_sf"/>
</dbReference>
<reference evidence="3" key="1">
    <citation type="journal article" date="2019" name="Int. J. Syst. Evol. Microbiol.">
        <title>The Global Catalogue of Microorganisms (GCM) 10K type strain sequencing project: providing services to taxonomists for standard genome sequencing and annotation.</title>
        <authorList>
            <consortium name="The Broad Institute Genomics Platform"/>
            <consortium name="The Broad Institute Genome Sequencing Center for Infectious Disease"/>
            <person name="Wu L."/>
            <person name="Ma J."/>
        </authorList>
    </citation>
    <scope>NUCLEOTIDE SEQUENCE [LARGE SCALE GENOMIC DNA]</scope>
    <source>
        <strain evidence="3">JCM 16904</strain>
    </source>
</reference>
<evidence type="ECO:0000256" key="1">
    <source>
        <dbReference type="SAM" id="MobiDB-lite"/>
    </source>
</evidence>
<sequence length="546" mass="55599">MGRHGTGGSDDGDERGNSSAFWGPDEQAEPPGWPSLPDRPEVTGQWAPMPQRADGQPPRAQQSEPFETTGAFALPADPAGGFPPAGDPARGFPPADGPAGAFPPPPEPMDAGPFETTGAFARPPEWDQPPAGPYGDPGQTAVFGGQGGMPGPGQPGPFDRPGGYDQPHDRPGPFDGPFDGPADRTAFFDSFDDDPAGRTARFDSPPGPGGAYGGPPEPGDVKVAGEPTAAMTPAWANTETSFLGSDWSDGSGMGEPDEPRGRRGRRRSGRGGDDLLGATAGPGKARVALLSVAAVAVVLGGTVAGVKFMSTAGESGKCEGATCAAVQATGSQRAPAAPDPVVEETEPPIEEEPTEEVAETEPAETPTPTVSYNARAPRRTTSPTPTPSRTKEKKSAEPTEEPTEEPVDETATPTPTPEPSTLDDTDTGGQPSASSVPTESAGTFGSGGGSVNVRQSIQQRLTTYKADMTLSNTSAQTLQAPTISVPVDGRVVDVDGAGWTQDGDLLILDLPASLAAGESVKVSFTATGRGSKAQNCGLVAGECAVS</sequence>
<protein>
    <submittedName>
        <fullName evidence="2">Uncharacterized protein</fullName>
    </submittedName>
</protein>
<name>A0ABP7C6Y6_9ACTN</name>
<accession>A0ABP7C6Y6</accession>
<feature type="compositionally biased region" description="Low complexity" evidence="1">
    <location>
        <begin position="173"/>
        <end position="184"/>
    </location>
</feature>
<feature type="compositionally biased region" description="Acidic residues" evidence="1">
    <location>
        <begin position="398"/>
        <end position="408"/>
    </location>
</feature>
<feature type="compositionally biased region" description="Low complexity" evidence="1">
    <location>
        <begin position="70"/>
        <end position="100"/>
    </location>
</feature>
<feature type="region of interest" description="Disordered" evidence="1">
    <location>
        <begin position="1"/>
        <end position="281"/>
    </location>
</feature>
<dbReference type="Gene3D" id="2.60.40.290">
    <property type="match status" value="1"/>
</dbReference>
<feature type="compositionally biased region" description="Acidic residues" evidence="1">
    <location>
        <begin position="341"/>
        <end position="362"/>
    </location>
</feature>
<dbReference type="Proteomes" id="UP001500902">
    <property type="component" value="Unassembled WGS sequence"/>
</dbReference>
<dbReference type="InterPro" id="IPR012291">
    <property type="entry name" value="CBM2_carb-bd_dom_sf"/>
</dbReference>
<dbReference type="SUPFAM" id="SSF49384">
    <property type="entry name" value="Carbohydrate-binding domain"/>
    <property type="match status" value="1"/>
</dbReference>
<dbReference type="RefSeq" id="WP_344882517.1">
    <property type="nucleotide sequence ID" value="NZ_BAAAZP010000090.1"/>
</dbReference>
<proteinExistence type="predicted"/>
<organism evidence="2 3">
    <name type="scientific">Nonomuraea antimicrobica</name>
    <dbReference type="NCBI Taxonomy" id="561173"/>
    <lineage>
        <taxon>Bacteria</taxon>
        <taxon>Bacillati</taxon>
        <taxon>Actinomycetota</taxon>
        <taxon>Actinomycetes</taxon>
        <taxon>Streptosporangiales</taxon>
        <taxon>Streptosporangiaceae</taxon>
        <taxon>Nonomuraea</taxon>
    </lineage>
</organism>
<feature type="region of interest" description="Disordered" evidence="1">
    <location>
        <begin position="327"/>
        <end position="452"/>
    </location>
</feature>
<comment type="caution">
    <text evidence="2">The sequence shown here is derived from an EMBL/GenBank/DDBJ whole genome shotgun (WGS) entry which is preliminary data.</text>
</comment>
<evidence type="ECO:0000313" key="3">
    <source>
        <dbReference type="Proteomes" id="UP001500902"/>
    </source>
</evidence>
<feature type="compositionally biased region" description="Polar residues" evidence="1">
    <location>
        <begin position="428"/>
        <end position="443"/>
    </location>
</feature>
<evidence type="ECO:0000313" key="2">
    <source>
        <dbReference type="EMBL" id="GAA3679378.1"/>
    </source>
</evidence>
<keyword evidence="3" id="KW-1185">Reference proteome</keyword>
<gene>
    <name evidence="2" type="ORF">GCM10022224_049500</name>
</gene>
<dbReference type="EMBL" id="BAAAZP010000090">
    <property type="protein sequence ID" value="GAA3679378.1"/>
    <property type="molecule type" value="Genomic_DNA"/>
</dbReference>